<proteinExistence type="predicted"/>
<dbReference type="InterPro" id="IPR015943">
    <property type="entry name" value="WD40/YVTN_repeat-like_dom_sf"/>
</dbReference>
<dbReference type="RefSeq" id="WP_272085673.1">
    <property type="nucleotide sequence ID" value="NZ_JAQNDL010000001.1"/>
</dbReference>
<organism evidence="2 3">
    <name type="scientific">Nannocystis bainbridge</name>
    <dbReference type="NCBI Taxonomy" id="2995303"/>
    <lineage>
        <taxon>Bacteria</taxon>
        <taxon>Pseudomonadati</taxon>
        <taxon>Myxococcota</taxon>
        <taxon>Polyangia</taxon>
        <taxon>Nannocystales</taxon>
        <taxon>Nannocystaceae</taxon>
        <taxon>Nannocystis</taxon>
    </lineage>
</organism>
<keyword evidence="1" id="KW-0732">Signal</keyword>
<reference evidence="2 3" key="1">
    <citation type="submission" date="2022-11" db="EMBL/GenBank/DDBJ databases">
        <title>Minimal conservation of predation-associated metabolite biosynthetic gene clusters underscores biosynthetic potential of Myxococcota including descriptions for ten novel species: Archangium lansinium sp. nov., Myxococcus landrumus sp. nov., Nannocystis bai.</title>
        <authorList>
            <person name="Ahearne A."/>
            <person name="Stevens C."/>
            <person name="Dowd S."/>
        </authorList>
    </citation>
    <scope>NUCLEOTIDE SEQUENCE [LARGE SCALE GENOMIC DNA]</scope>
    <source>
        <strain evidence="2 3">BB15-2</strain>
    </source>
</reference>
<dbReference type="EMBL" id="JAQNDL010000001">
    <property type="protein sequence ID" value="MDC0717188.1"/>
    <property type="molecule type" value="Genomic_DNA"/>
</dbReference>
<evidence type="ECO:0000313" key="3">
    <source>
        <dbReference type="Proteomes" id="UP001221686"/>
    </source>
</evidence>
<name>A0ABT5DU68_9BACT</name>
<accession>A0ABT5DU68</accession>
<feature type="chain" id="PRO_5045292648" description="Photosynthesis system II assembly factor Ycf48/Hcf136-like domain-containing protein" evidence="1">
    <location>
        <begin position="18"/>
        <end position="329"/>
    </location>
</feature>
<protein>
    <recommendedName>
        <fullName evidence="4">Photosynthesis system II assembly factor Ycf48/Hcf136-like domain-containing protein</fullName>
    </recommendedName>
</protein>
<keyword evidence="3" id="KW-1185">Reference proteome</keyword>
<comment type="caution">
    <text evidence="2">The sequence shown here is derived from an EMBL/GenBank/DDBJ whole genome shotgun (WGS) entry which is preliminary data.</text>
</comment>
<dbReference type="SUPFAM" id="SSF110296">
    <property type="entry name" value="Oligoxyloglucan reducing end-specific cellobiohydrolase"/>
    <property type="match status" value="1"/>
</dbReference>
<evidence type="ECO:0000313" key="2">
    <source>
        <dbReference type="EMBL" id="MDC0717188.1"/>
    </source>
</evidence>
<dbReference type="PROSITE" id="PS51257">
    <property type="entry name" value="PROKAR_LIPOPROTEIN"/>
    <property type="match status" value="1"/>
</dbReference>
<dbReference type="Proteomes" id="UP001221686">
    <property type="component" value="Unassembled WGS sequence"/>
</dbReference>
<gene>
    <name evidence="2" type="ORF">POL25_09820</name>
</gene>
<sequence>MLLPRFLLTILPLAAVAGGCGEECPRWESEPLDPRISRIDGNVGIAESGEVFYPAPDGGQVFTFQVYTELGTPLYGLAGNQPTMLAAGEAGAIFFSESPNTTWERAITPSIAEDLLAVRITCQIAEGTAIMSEVAVAVGESGRIVRSTSSGMAWELVESPTSRTLRSVATGIGEQSDIVVAVGDAGTIVRSADQGATWETITSGTAQDLAWVDFITPCHVEASHWDRPWWGLAVGAGGTVLRSIDDGLSWQALDLGISDDLRQVHVHSDTLFLGEGRLWRWGGNLDLPMVFHDFEQAIDWYADDPNRPKTGGEGQLFWLRKGGYCPNSN</sequence>
<evidence type="ECO:0000256" key="1">
    <source>
        <dbReference type="SAM" id="SignalP"/>
    </source>
</evidence>
<dbReference type="Gene3D" id="2.130.10.10">
    <property type="entry name" value="YVTN repeat-like/Quinoprotein amine dehydrogenase"/>
    <property type="match status" value="1"/>
</dbReference>
<evidence type="ECO:0008006" key="4">
    <source>
        <dbReference type="Google" id="ProtNLM"/>
    </source>
</evidence>
<feature type="signal peptide" evidence="1">
    <location>
        <begin position="1"/>
        <end position="17"/>
    </location>
</feature>